<dbReference type="EMBL" id="MHQK01000045">
    <property type="protein sequence ID" value="OHA00888.1"/>
    <property type="molecule type" value="Genomic_DNA"/>
</dbReference>
<feature type="non-terminal residue" evidence="11">
    <location>
        <position position="618"/>
    </location>
</feature>
<evidence type="ECO:0000256" key="5">
    <source>
        <dbReference type="ARBA" id="ARBA00022741"/>
    </source>
</evidence>
<dbReference type="SMART" id="SM00874">
    <property type="entry name" value="B5"/>
    <property type="match status" value="1"/>
</dbReference>
<dbReference type="GO" id="GO:0009328">
    <property type="term" value="C:phenylalanine-tRNA ligase complex"/>
    <property type="evidence" value="ECO:0007669"/>
    <property type="project" value="TreeGrafter"/>
</dbReference>
<feature type="domain" description="B5" evidence="10">
    <location>
        <begin position="295"/>
        <end position="394"/>
    </location>
</feature>
<evidence type="ECO:0000256" key="2">
    <source>
        <dbReference type="ARBA" id="ARBA00012814"/>
    </source>
</evidence>
<dbReference type="GO" id="GO:0000287">
    <property type="term" value="F:magnesium ion binding"/>
    <property type="evidence" value="ECO:0007669"/>
    <property type="project" value="InterPro"/>
</dbReference>
<proteinExistence type="predicted"/>
<dbReference type="InterPro" id="IPR005146">
    <property type="entry name" value="B3/B4_tRNA-bd"/>
</dbReference>
<comment type="caution">
    <text evidence="11">The sequence shown here is derived from an EMBL/GenBank/DDBJ whole genome shotgun (WGS) entry which is preliminary data.</text>
</comment>
<evidence type="ECO:0000256" key="6">
    <source>
        <dbReference type="ARBA" id="ARBA00022840"/>
    </source>
</evidence>
<keyword evidence="5" id="KW-0547">Nucleotide-binding</keyword>
<reference evidence="11 12" key="1">
    <citation type="journal article" date="2016" name="Nat. Commun.">
        <title>Thousands of microbial genomes shed light on interconnected biogeochemical processes in an aquifer system.</title>
        <authorList>
            <person name="Anantharaman K."/>
            <person name="Brown C.T."/>
            <person name="Hug L.A."/>
            <person name="Sharon I."/>
            <person name="Castelle C.J."/>
            <person name="Probst A.J."/>
            <person name="Thomas B.C."/>
            <person name="Singh A."/>
            <person name="Wilkins M.J."/>
            <person name="Karaoz U."/>
            <person name="Brodie E.L."/>
            <person name="Williams K.H."/>
            <person name="Hubbard S.S."/>
            <person name="Banfield J.F."/>
        </authorList>
    </citation>
    <scope>NUCLEOTIDE SEQUENCE [LARGE SCALE GENOMIC DNA]</scope>
</reference>
<dbReference type="InterPro" id="IPR045060">
    <property type="entry name" value="Phe-tRNA-ligase_IIc_bsu"/>
</dbReference>
<dbReference type="EC" id="6.1.1.20" evidence="2"/>
<sequence>MKFSYNWLKSLYPKIQSPEIAAESLTFHSFEVESVAKRGNDYVIDVSILPNRMADAAGHYGITKELAVIDGGELKLVSPKFKESSKKAYDFLSVRLDKNSGASRYSARVLESVKIGVSPLWLQERLVSCGLRPINVVVDITNYVMLETGQPLHAFDYERLHGAKDRKQIVVRKAKNGETMDTLGDDSKKLHLATDDIVITDAKNVIGLGGIKGGKGSEIHASTTRIVLEAATFDPVSIRRTSRRLGLRTDASIRFEHNLSPELTTRALNLAADLLCRLAGATVLQGTVDAYPKREIPKAILFSVKQASSLVGTTIPEAAARGILIRLGCQVHPHTRTSNAQRAKTEISRFGVGVKKKSAGVYLVTPPAERRDLLIEEDLIEEVIRIWGYDKIEPQLPAIRGGVPRKSDESIFVDTLKRRLSGMGFCETQLSAFVGESELMPYRISPTSLYQLENPTSPEKAYLANIPAINFVRSIAENLRNFDEVKVFEIATAYIKTDKGPVEQKRLLLGVAEQGKDGREEFYLLKGAADALLESFGIAEHWYDDAVADRHSVWAHPFRVAEIKVGDETVGTIGELATALHEAQKSRARIVIAEFSLARLLEVAEAEREFRPIAKFPA</sequence>
<evidence type="ECO:0000256" key="4">
    <source>
        <dbReference type="ARBA" id="ARBA00022723"/>
    </source>
</evidence>
<dbReference type="GO" id="GO:0003723">
    <property type="term" value="F:RNA binding"/>
    <property type="evidence" value="ECO:0007669"/>
    <property type="project" value="InterPro"/>
</dbReference>
<dbReference type="InterPro" id="IPR041616">
    <property type="entry name" value="PheRS_beta_core"/>
</dbReference>
<dbReference type="SUPFAM" id="SSF55681">
    <property type="entry name" value="Class II aaRS and biotin synthetases"/>
    <property type="match status" value="1"/>
</dbReference>
<dbReference type="Pfam" id="PF03484">
    <property type="entry name" value="B5"/>
    <property type="match status" value="1"/>
</dbReference>
<dbReference type="SMART" id="SM00873">
    <property type="entry name" value="B3_4"/>
    <property type="match status" value="1"/>
</dbReference>
<keyword evidence="7" id="KW-0460">Magnesium</keyword>
<keyword evidence="9" id="KW-0030">Aminoacyl-tRNA synthetase</keyword>
<dbReference type="GO" id="GO:0006432">
    <property type="term" value="P:phenylalanyl-tRNA aminoacylation"/>
    <property type="evidence" value="ECO:0007669"/>
    <property type="project" value="InterPro"/>
</dbReference>
<keyword evidence="6" id="KW-0067">ATP-binding</keyword>
<dbReference type="Pfam" id="PF17759">
    <property type="entry name" value="tRNA_synthFbeta"/>
    <property type="match status" value="1"/>
</dbReference>
<dbReference type="SUPFAM" id="SSF46955">
    <property type="entry name" value="Putative DNA-binding domain"/>
    <property type="match status" value="2"/>
</dbReference>
<dbReference type="InterPro" id="IPR005147">
    <property type="entry name" value="tRNA_synthase_B5-dom"/>
</dbReference>
<dbReference type="Pfam" id="PF03483">
    <property type="entry name" value="B3_4"/>
    <property type="match status" value="1"/>
</dbReference>
<dbReference type="InterPro" id="IPR009061">
    <property type="entry name" value="DNA-bd_dom_put_sf"/>
</dbReference>
<comment type="cofactor">
    <cofactor evidence="1">
        <name>Mg(2+)</name>
        <dbReference type="ChEBI" id="CHEBI:18420"/>
    </cofactor>
</comment>
<dbReference type="InterPro" id="IPR020825">
    <property type="entry name" value="Phe-tRNA_synthase-like_B3/B4"/>
</dbReference>
<dbReference type="Gene3D" id="3.50.40.10">
    <property type="entry name" value="Phenylalanyl-trna Synthetase, Chain B, domain 3"/>
    <property type="match status" value="1"/>
</dbReference>
<evidence type="ECO:0000313" key="11">
    <source>
        <dbReference type="EMBL" id="OHA00888.1"/>
    </source>
</evidence>
<evidence type="ECO:0000256" key="1">
    <source>
        <dbReference type="ARBA" id="ARBA00001946"/>
    </source>
</evidence>
<dbReference type="PANTHER" id="PTHR10947:SF0">
    <property type="entry name" value="PHENYLALANINE--TRNA LIGASE BETA SUBUNIT"/>
    <property type="match status" value="1"/>
</dbReference>
<dbReference type="PANTHER" id="PTHR10947">
    <property type="entry name" value="PHENYLALANYL-TRNA SYNTHETASE BETA CHAIN AND LEUCINE-RICH REPEAT-CONTAINING PROTEIN 47"/>
    <property type="match status" value="1"/>
</dbReference>
<evidence type="ECO:0000259" key="10">
    <source>
        <dbReference type="PROSITE" id="PS51483"/>
    </source>
</evidence>
<name>A0A1G2KN89_9BACT</name>
<accession>A0A1G2KN89</accession>
<dbReference type="AlphaFoldDB" id="A0A1G2KN89"/>
<evidence type="ECO:0000256" key="3">
    <source>
        <dbReference type="ARBA" id="ARBA00022598"/>
    </source>
</evidence>
<evidence type="ECO:0000313" key="12">
    <source>
        <dbReference type="Proteomes" id="UP000178710"/>
    </source>
</evidence>
<dbReference type="Gene3D" id="3.30.930.10">
    <property type="entry name" value="Bira Bifunctional Protein, Domain 2"/>
    <property type="match status" value="1"/>
</dbReference>
<dbReference type="Proteomes" id="UP000178710">
    <property type="component" value="Unassembled WGS sequence"/>
</dbReference>
<dbReference type="InterPro" id="IPR045864">
    <property type="entry name" value="aa-tRNA-synth_II/BPL/LPL"/>
</dbReference>
<organism evidence="11 12">
    <name type="scientific">Candidatus Sungbacteria bacterium RIFCSPHIGHO2_02_FULL_49_20</name>
    <dbReference type="NCBI Taxonomy" id="1802272"/>
    <lineage>
        <taxon>Bacteria</taxon>
        <taxon>Candidatus Sungiibacteriota</taxon>
    </lineage>
</organism>
<keyword evidence="4" id="KW-0479">Metal-binding</keyword>
<dbReference type="PROSITE" id="PS51483">
    <property type="entry name" value="B5"/>
    <property type="match status" value="1"/>
</dbReference>
<gene>
    <name evidence="11" type="ORF">A3C12_01990</name>
</gene>
<dbReference type="GO" id="GO:0004826">
    <property type="term" value="F:phenylalanine-tRNA ligase activity"/>
    <property type="evidence" value="ECO:0007669"/>
    <property type="project" value="UniProtKB-EC"/>
</dbReference>
<dbReference type="Gene3D" id="3.30.56.10">
    <property type="match status" value="2"/>
</dbReference>
<protein>
    <recommendedName>
        <fullName evidence="2">phenylalanine--tRNA ligase</fullName>
        <ecNumber evidence="2">6.1.1.20</ecNumber>
    </recommendedName>
</protein>
<evidence type="ECO:0000256" key="9">
    <source>
        <dbReference type="ARBA" id="ARBA00023146"/>
    </source>
</evidence>
<evidence type="ECO:0000256" key="7">
    <source>
        <dbReference type="ARBA" id="ARBA00022842"/>
    </source>
</evidence>
<keyword evidence="3" id="KW-0436">Ligase</keyword>
<dbReference type="SUPFAM" id="SSF56037">
    <property type="entry name" value="PheT/TilS domain"/>
    <property type="match status" value="1"/>
</dbReference>
<evidence type="ECO:0000256" key="8">
    <source>
        <dbReference type="ARBA" id="ARBA00022917"/>
    </source>
</evidence>
<keyword evidence="8" id="KW-0648">Protein biosynthesis</keyword>
<dbReference type="GO" id="GO:0005524">
    <property type="term" value="F:ATP binding"/>
    <property type="evidence" value="ECO:0007669"/>
    <property type="project" value="UniProtKB-KW"/>
</dbReference>